<dbReference type="Proteomes" id="UP001182556">
    <property type="component" value="Unassembled WGS sequence"/>
</dbReference>
<keyword evidence="3" id="KW-0539">Nucleus</keyword>
<feature type="domain" description="Histone H2A C-terminal" evidence="6">
    <location>
        <begin position="83"/>
        <end position="112"/>
    </location>
</feature>
<evidence type="ECO:0000256" key="1">
    <source>
        <dbReference type="ARBA" id="ARBA00010691"/>
    </source>
</evidence>
<dbReference type="InterPro" id="IPR009072">
    <property type="entry name" value="Histone-fold"/>
</dbReference>
<dbReference type="InterPro" id="IPR007125">
    <property type="entry name" value="H2A/H2B/H3"/>
</dbReference>
<feature type="domain" description="Core Histone H2A/H2B/H3" evidence="5">
    <location>
        <begin position="4"/>
        <end position="75"/>
    </location>
</feature>
<dbReference type="PANTHER" id="PTHR23430">
    <property type="entry name" value="HISTONE H2A"/>
    <property type="match status" value="1"/>
</dbReference>
<gene>
    <name evidence="7" type="ORF">DB88DRAFT_486125</name>
</gene>
<dbReference type="CDD" id="cd00074">
    <property type="entry name" value="HFD_H2A"/>
    <property type="match status" value="1"/>
</dbReference>
<keyword evidence="8" id="KW-1185">Reference proteome</keyword>
<keyword evidence="3" id="KW-0158">Chromosome</keyword>
<evidence type="ECO:0000259" key="6">
    <source>
        <dbReference type="Pfam" id="PF16211"/>
    </source>
</evidence>
<comment type="subunit">
    <text evidence="3">The nucleosome is a histone octamer containing two molecules each of H2A, H2B, H3 and H4 assembled in one H3-H4 heterotetramer and two H2A-H2B heterodimers. The octamer wraps approximately 147 bp of DNA.</text>
</comment>
<protein>
    <recommendedName>
        <fullName evidence="3">Histone H2A</fullName>
    </recommendedName>
</protein>
<evidence type="ECO:0000256" key="2">
    <source>
        <dbReference type="ARBA" id="ARBA00022990"/>
    </source>
</evidence>
<dbReference type="AlphaFoldDB" id="A0AAD9L5Q7"/>
<evidence type="ECO:0000313" key="8">
    <source>
        <dbReference type="Proteomes" id="UP001182556"/>
    </source>
</evidence>
<dbReference type="GO" id="GO:0046982">
    <property type="term" value="F:protein heterodimerization activity"/>
    <property type="evidence" value="ECO:0007669"/>
    <property type="project" value="InterPro"/>
</dbReference>
<evidence type="ECO:0000313" key="7">
    <source>
        <dbReference type="EMBL" id="KAK1924605.1"/>
    </source>
</evidence>
<comment type="similarity">
    <text evidence="1 3">Belongs to the histone H2A family.</text>
</comment>
<evidence type="ECO:0000256" key="3">
    <source>
        <dbReference type="RuleBase" id="RU003767"/>
    </source>
</evidence>
<dbReference type="GO" id="GO:0000786">
    <property type="term" value="C:nucleosome"/>
    <property type="evidence" value="ECO:0007669"/>
    <property type="project" value="UniProtKB-KW"/>
</dbReference>
<proteinExistence type="inferred from homology"/>
<dbReference type="GO" id="GO:0005634">
    <property type="term" value="C:nucleus"/>
    <property type="evidence" value="ECO:0007669"/>
    <property type="project" value="UniProtKB-SubCell"/>
</dbReference>
<comment type="subcellular location">
    <subcellularLocation>
        <location evidence="3">Nucleus</location>
    </subcellularLocation>
</comment>
<dbReference type="GO" id="GO:0030527">
    <property type="term" value="F:structural constituent of chromatin"/>
    <property type="evidence" value="ECO:0007669"/>
    <property type="project" value="InterPro"/>
</dbReference>
<comment type="caution">
    <text evidence="7">The sequence shown here is derived from an EMBL/GenBank/DDBJ whole genome shotgun (WGS) entry which is preliminary data.</text>
</comment>
<dbReference type="Gene3D" id="1.10.20.10">
    <property type="entry name" value="Histone, subunit A"/>
    <property type="match status" value="1"/>
</dbReference>
<dbReference type="GO" id="GO:0003677">
    <property type="term" value="F:DNA binding"/>
    <property type="evidence" value="ECO:0007669"/>
    <property type="project" value="UniProtKB-KW"/>
</dbReference>
<dbReference type="SMART" id="SM00414">
    <property type="entry name" value="H2A"/>
    <property type="match status" value="1"/>
</dbReference>
<dbReference type="InterPro" id="IPR032454">
    <property type="entry name" value="Histone_H2A_C"/>
</dbReference>
<dbReference type="Pfam" id="PF00125">
    <property type="entry name" value="Histone"/>
    <property type="match status" value="1"/>
</dbReference>
<dbReference type="EMBL" id="JAODAN010000004">
    <property type="protein sequence ID" value="KAK1924605.1"/>
    <property type="molecule type" value="Genomic_DNA"/>
</dbReference>
<evidence type="ECO:0000256" key="4">
    <source>
        <dbReference type="SAM" id="MobiDB-lite"/>
    </source>
</evidence>
<keyword evidence="2" id="KW-0007">Acetylation</keyword>
<evidence type="ECO:0000259" key="5">
    <source>
        <dbReference type="Pfam" id="PF00125"/>
    </source>
</evidence>
<dbReference type="PRINTS" id="PR00620">
    <property type="entry name" value="HISTONEH2A"/>
</dbReference>
<sequence length="140" mass="15407">MAITSRSSTRRAGLTLSVPRMYRALKRARIANRVQRNAAVYLSAVIDYLVAEVLELSGTAAVQNKKTRITPRFILLLAIRNDDELDQTLKDVTISHGGVVPHIPLDLLKSQPRHDKKQSTSSAPRRKSGKALIKASPRGG</sequence>
<keyword evidence="3" id="KW-0544">Nucleosome core</keyword>
<dbReference type="InterPro" id="IPR002119">
    <property type="entry name" value="Histone_H2A"/>
</dbReference>
<organism evidence="7 8">
    <name type="scientific">Papiliotrema laurentii</name>
    <name type="common">Cryptococcus laurentii</name>
    <dbReference type="NCBI Taxonomy" id="5418"/>
    <lineage>
        <taxon>Eukaryota</taxon>
        <taxon>Fungi</taxon>
        <taxon>Dikarya</taxon>
        <taxon>Basidiomycota</taxon>
        <taxon>Agaricomycotina</taxon>
        <taxon>Tremellomycetes</taxon>
        <taxon>Tremellales</taxon>
        <taxon>Rhynchogastremaceae</taxon>
        <taxon>Papiliotrema</taxon>
    </lineage>
</organism>
<name>A0AAD9L5Q7_PAPLA</name>
<feature type="region of interest" description="Disordered" evidence="4">
    <location>
        <begin position="105"/>
        <end position="140"/>
    </location>
</feature>
<dbReference type="Pfam" id="PF16211">
    <property type="entry name" value="Histone_H2A_C"/>
    <property type="match status" value="1"/>
</dbReference>
<keyword evidence="3" id="KW-0238">DNA-binding</keyword>
<reference evidence="7" key="1">
    <citation type="submission" date="2023-02" db="EMBL/GenBank/DDBJ databases">
        <title>Identification and recombinant expression of a fungal hydrolase from Papiliotrema laurentii that hydrolyzes apple cutin and clears colloidal polyester polyurethane.</title>
        <authorList>
            <consortium name="DOE Joint Genome Institute"/>
            <person name="Roman V.A."/>
            <person name="Bojanowski C."/>
            <person name="Crable B.R."/>
            <person name="Wagner D.N."/>
            <person name="Hung C.S."/>
            <person name="Nadeau L.J."/>
            <person name="Schratz L."/>
            <person name="Haridas S."/>
            <person name="Pangilinan J."/>
            <person name="Lipzen A."/>
            <person name="Na H."/>
            <person name="Yan M."/>
            <person name="Ng V."/>
            <person name="Grigoriev I.V."/>
            <person name="Spatafora J.W."/>
            <person name="Barlow D."/>
            <person name="Biffinger J."/>
            <person name="Kelley-Loughnane N."/>
            <person name="Varaljay V.A."/>
            <person name="Crookes-Goodson W.J."/>
        </authorList>
    </citation>
    <scope>NUCLEOTIDE SEQUENCE</scope>
    <source>
        <strain evidence="7">5307AH</strain>
    </source>
</reference>
<accession>A0AAD9L5Q7</accession>
<dbReference type="SUPFAM" id="SSF47113">
    <property type="entry name" value="Histone-fold"/>
    <property type="match status" value="1"/>
</dbReference>